<sequence>MDFLDQSGIPKVFIAGGDHSDGQPKRRAAILLDRPSSGDGRYVVKGCQGPCPGKRRVSVKVRVAGRLMEYEDVGCSLNFCRPVRALYVISILLLSCRRAKTSPQPHRRVRASPTKKTPAAEALPGPGTMSRIEEKPGLNASTRPRPRSDRAQRRADTTHNLEQVRIGGVFDEEGE</sequence>
<keyword evidence="3" id="KW-1185">Reference proteome</keyword>
<evidence type="ECO:0000313" key="2">
    <source>
        <dbReference type="EMBL" id="EGP81998.1"/>
    </source>
</evidence>
<evidence type="ECO:0000256" key="1">
    <source>
        <dbReference type="SAM" id="MobiDB-lite"/>
    </source>
</evidence>
<dbReference type="Proteomes" id="UP000008062">
    <property type="component" value="Chromosome 19"/>
</dbReference>
<dbReference type="VEuPathDB" id="FungiDB:ZTRI_19.59"/>
<reference evidence="2 3" key="1">
    <citation type="journal article" date="2011" name="PLoS Genet.">
        <title>Finished genome of the fungal wheat pathogen Mycosphaerella graminicola reveals dispensome structure, chromosome plasticity, and stealth pathogenesis.</title>
        <authorList>
            <person name="Goodwin S.B."/>
            <person name="Ben M'barek S."/>
            <person name="Dhillon B."/>
            <person name="Wittenberg A.H.J."/>
            <person name="Crane C.F."/>
            <person name="Hane J.K."/>
            <person name="Foster A.J."/>
            <person name="Van der Lee T.A.J."/>
            <person name="Grimwood J."/>
            <person name="Aerts A."/>
            <person name="Antoniw J."/>
            <person name="Bailey A."/>
            <person name="Bluhm B."/>
            <person name="Bowler J."/>
            <person name="Bristow J."/>
            <person name="van der Burgt A."/>
            <person name="Canto-Canche B."/>
            <person name="Churchill A.C.L."/>
            <person name="Conde-Ferraez L."/>
            <person name="Cools H.J."/>
            <person name="Coutinho P.M."/>
            <person name="Csukai M."/>
            <person name="Dehal P."/>
            <person name="De Wit P."/>
            <person name="Donzelli B."/>
            <person name="van de Geest H.C."/>
            <person name="van Ham R.C.H.J."/>
            <person name="Hammond-Kosack K.E."/>
            <person name="Henrissat B."/>
            <person name="Kilian A."/>
            <person name="Kobayashi A.K."/>
            <person name="Koopmann E."/>
            <person name="Kourmpetis Y."/>
            <person name="Kuzniar A."/>
            <person name="Lindquist E."/>
            <person name="Lombard V."/>
            <person name="Maliepaard C."/>
            <person name="Martins N."/>
            <person name="Mehrabi R."/>
            <person name="Nap J.P.H."/>
            <person name="Ponomarenko A."/>
            <person name="Rudd J.J."/>
            <person name="Salamov A."/>
            <person name="Schmutz J."/>
            <person name="Schouten H.J."/>
            <person name="Shapiro H."/>
            <person name="Stergiopoulos I."/>
            <person name="Torriani S.F.F."/>
            <person name="Tu H."/>
            <person name="de Vries R.P."/>
            <person name="Waalwijk C."/>
            <person name="Ware S.B."/>
            <person name="Wiebenga A."/>
            <person name="Zwiers L.-H."/>
            <person name="Oliver R.P."/>
            <person name="Grigoriev I.V."/>
            <person name="Kema G.H.J."/>
        </authorList>
    </citation>
    <scope>NUCLEOTIDE SEQUENCE [LARGE SCALE GENOMIC DNA]</scope>
    <source>
        <strain evidence="3">CBS 115943 / IPO323</strain>
    </source>
</reference>
<dbReference type="InParanoid" id="F9XRY3"/>
<proteinExistence type="predicted"/>
<name>F9XRY3_ZYMTI</name>
<evidence type="ECO:0000313" key="3">
    <source>
        <dbReference type="Proteomes" id="UP000008062"/>
    </source>
</evidence>
<accession>F9XRY3</accession>
<dbReference type="AlphaFoldDB" id="F9XRY3"/>
<feature type="region of interest" description="Disordered" evidence="1">
    <location>
        <begin position="102"/>
        <end position="175"/>
    </location>
</feature>
<dbReference type="HOGENOM" id="CLU_1533783_0_0_1"/>
<protein>
    <submittedName>
        <fullName evidence="2">Uncharacterized protein</fullName>
    </submittedName>
</protein>
<organism evidence="2 3">
    <name type="scientific">Zymoseptoria tritici (strain CBS 115943 / IPO323)</name>
    <name type="common">Speckled leaf blotch fungus</name>
    <name type="synonym">Septoria tritici</name>
    <dbReference type="NCBI Taxonomy" id="336722"/>
    <lineage>
        <taxon>Eukaryota</taxon>
        <taxon>Fungi</taxon>
        <taxon>Dikarya</taxon>
        <taxon>Ascomycota</taxon>
        <taxon>Pezizomycotina</taxon>
        <taxon>Dothideomycetes</taxon>
        <taxon>Dothideomycetidae</taxon>
        <taxon>Mycosphaerellales</taxon>
        <taxon>Mycosphaerellaceae</taxon>
        <taxon>Zymoseptoria</taxon>
    </lineage>
</organism>
<dbReference type="RefSeq" id="XP_003847022.1">
    <property type="nucleotide sequence ID" value="XM_003846974.1"/>
</dbReference>
<dbReference type="EMBL" id="CM001214">
    <property type="protein sequence ID" value="EGP81998.1"/>
    <property type="molecule type" value="Genomic_DNA"/>
</dbReference>
<gene>
    <name evidence="2" type="ORF">MYCGRDRAFT_97976</name>
</gene>
<dbReference type="GeneID" id="13399202"/>
<dbReference type="KEGG" id="ztr:MYCGRDRAFT_97976"/>
<feature type="compositionally biased region" description="Basic and acidic residues" evidence="1">
    <location>
        <begin position="146"/>
        <end position="159"/>
    </location>
</feature>